<protein>
    <submittedName>
        <fullName evidence="2">Uncharacterized protein</fullName>
    </submittedName>
</protein>
<sequence>MISEAFQDLLKSWSRQNGLHFISQYEFAPPQKNHIRSDGTILHDLRVPLANGRPRTGATISTSRSRRSWPRPPAGRHRLRELGDGRSHPEPQRPASSRRALAHPGLAHPPDWLVRTHDAGGARERRGFAVAPDPEAFMIRRTGTAYRTADGWPLSQAVRPQPSACVATA</sequence>
<name>A0A7W6H321_9HYPH</name>
<evidence type="ECO:0000313" key="3">
    <source>
        <dbReference type="Proteomes" id="UP000542776"/>
    </source>
</evidence>
<comment type="caution">
    <text evidence="2">The sequence shown here is derived from an EMBL/GenBank/DDBJ whole genome shotgun (WGS) entry which is preliminary data.</text>
</comment>
<dbReference type="AlphaFoldDB" id="A0A7W6H321"/>
<proteinExistence type="predicted"/>
<feature type="compositionally biased region" description="Basic residues" evidence="1">
    <location>
        <begin position="64"/>
        <end position="79"/>
    </location>
</feature>
<gene>
    <name evidence="2" type="ORF">GGR04_000528</name>
</gene>
<dbReference type="RefSeq" id="WP_183197554.1">
    <property type="nucleotide sequence ID" value="NZ_JACIEK010000001.1"/>
</dbReference>
<feature type="region of interest" description="Disordered" evidence="1">
    <location>
        <begin position="50"/>
        <end position="110"/>
    </location>
</feature>
<dbReference type="Proteomes" id="UP000542776">
    <property type="component" value="Unassembled WGS sequence"/>
</dbReference>
<dbReference type="EMBL" id="JACIEK010000001">
    <property type="protein sequence ID" value="MBB3996707.1"/>
    <property type="molecule type" value="Genomic_DNA"/>
</dbReference>
<evidence type="ECO:0000313" key="2">
    <source>
        <dbReference type="EMBL" id="MBB3996707.1"/>
    </source>
</evidence>
<accession>A0A7W6H321</accession>
<reference evidence="2 3" key="1">
    <citation type="submission" date="2020-08" db="EMBL/GenBank/DDBJ databases">
        <title>Genomic Encyclopedia of Type Strains, Phase IV (KMG-IV): sequencing the most valuable type-strain genomes for metagenomic binning, comparative biology and taxonomic classification.</title>
        <authorList>
            <person name="Goeker M."/>
        </authorList>
    </citation>
    <scope>NUCLEOTIDE SEQUENCE [LARGE SCALE GENOMIC DNA]</scope>
    <source>
        <strain evidence="2 3">DSM 102238</strain>
    </source>
</reference>
<keyword evidence="3" id="KW-1185">Reference proteome</keyword>
<evidence type="ECO:0000256" key="1">
    <source>
        <dbReference type="SAM" id="MobiDB-lite"/>
    </source>
</evidence>
<organism evidence="2 3">
    <name type="scientific">Aureimonas pseudogalii</name>
    <dbReference type="NCBI Taxonomy" id="1744844"/>
    <lineage>
        <taxon>Bacteria</taxon>
        <taxon>Pseudomonadati</taxon>
        <taxon>Pseudomonadota</taxon>
        <taxon>Alphaproteobacteria</taxon>
        <taxon>Hyphomicrobiales</taxon>
        <taxon>Aurantimonadaceae</taxon>
        <taxon>Aureimonas</taxon>
    </lineage>
</organism>
<feature type="compositionally biased region" description="Basic and acidic residues" evidence="1">
    <location>
        <begin position="80"/>
        <end position="91"/>
    </location>
</feature>